<dbReference type="PANTHER" id="PTHR48043">
    <property type="entry name" value="EG:EG0003.4 PROTEIN-RELATED"/>
    <property type="match status" value="1"/>
</dbReference>
<feature type="signal peptide" evidence="5">
    <location>
        <begin position="1"/>
        <end position="31"/>
    </location>
</feature>
<evidence type="ECO:0000256" key="3">
    <source>
        <dbReference type="ARBA" id="ARBA00022679"/>
    </source>
</evidence>
<proteinExistence type="inferred from homology"/>
<dbReference type="PANTHER" id="PTHR48043:SF159">
    <property type="entry name" value="EG:EG0003.4 PROTEIN-RELATED"/>
    <property type="match status" value="1"/>
</dbReference>
<protein>
    <submittedName>
        <fullName evidence="6">Uncharacterized protein</fullName>
    </submittedName>
</protein>
<dbReference type="InterPro" id="IPR002213">
    <property type="entry name" value="UDP_glucos_trans"/>
</dbReference>
<reference evidence="6" key="1">
    <citation type="journal article" date="2021" name="Mol. Ecol. Resour.">
        <title>Phylogenomic analyses of the genus Drosophila reveals genomic signals of climate adaptation.</title>
        <authorList>
            <person name="Li F."/>
            <person name="Rane R.V."/>
            <person name="Luria V."/>
            <person name="Xiong Z."/>
            <person name="Chen J."/>
            <person name="Li Z."/>
            <person name="Catullo R.A."/>
            <person name="Griffin P.C."/>
            <person name="Schiffer M."/>
            <person name="Pearce S."/>
            <person name="Lee S.F."/>
            <person name="McElroy K."/>
            <person name="Stocker A."/>
            <person name="Shirriffs J."/>
            <person name="Cockerell F."/>
            <person name="Coppin C."/>
            <person name="Sgro C.M."/>
            <person name="Karger A."/>
            <person name="Cain J.W."/>
            <person name="Weber J.A."/>
            <person name="Santpere G."/>
            <person name="Kirschner M.W."/>
            <person name="Hoffmann A.A."/>
            <person name="Oakeshott J.G."/>
            <person name="Zhang G."/>
        </authorList>
    </citation>
    <scope>NUCLEOTIDE SEQUENCE</scope>
    <source>
        <strain evidence="6">BGI-SZ-2011g</strain>
    </source>
</reference>
<keyword evidence="2" id="KW-0328">Glycosyltransferase</keyword>
<dbReference type="FunFam" id="3.40.50.2000:FF:000050">
    <property type="entry name" value="UDP-glucuronosyltransferase"/>
    <property type="match status" value="1"/>
</dbReference>
<accession>A0AAD4K693</accession>
<feature type="non-terminal residue" evidence="6">
    <location>
        <position position="542"/>
    </location>
</feature>
<keyword evidence="4" id="KW-0812">Transmembrane</keyword>
<comment type="similarity">
    <text evidence="1">Belongs to the UDP-glycosyltransferase family.</text>
</comment>
<keyword evidence="4" id="KW-1133">Transmembrane helix</keyword>
<evidence type="ECO:0000256" key="2">
    <source>
        <dbReference type="ARBA" id="ARBA00022676"/>
    </source>
</evidence>
<sequence>QLETRLRTVQMSFNSVFLALLGALVISGVQGANILGIFTAPGPSHLIIEMSMAKVLAENGHNVTVVTTLKPVVTHKNITVIQVPLTAEQEKSFKNVLASIVQTDNNDVGSALLRLRGQLTMMFEKNREVMKDPRVTGLYENKDNKFDLVMIGYFLNNFQIGIAQKLKVPVVIASSLYQWDVFNSMLGNPADMAYVPSMGAHFDSKGSPGFSQRFSNFVSTCFEKLFIYLIEKDMAEAYNEIYGDDPNMPTYDEMNRNVSLVLFNSHAISEGPIRPNVPGVIEVGGIQIKEKPDPLPKPMAEFLNNATDGAILLSLGSNIQGEFLNPATVQKMYRVLSSLKQRVIWKWEDASNTPGDAPNIMYSKWLPQDDILAHSKIVLFINHAGRGGITESQYHGKPMLSLPVFGDQPGNAQKMVHDGFGLSMSLLTLEEESFRDNVREMLENPKYTQNVRAFSELFRDRPLTARQSVLYWTEYVLRYHGAAHLQSPRLHMDFVAAHNLDVYGVLLSALIIILFINKIILQLIYRKIVGLSKKKVTAKKTN</sequence>
<dbReference type="AlphaFoldDB" id="A0AAD4K693"/>
<evidence type="ECO:0000256" key="5">
    <source>
        <dbReference type="SAM" id="SignalP"/>
    </source>
</evidence>
<dbReference type="CDD" id="cd03784">
    <property type="entry name" value="GT1_Gtf-like"/>
    <property type="match status" value="1"/>
</dbReference>
<dbReference type="Proteomes" id="UP001200034">
    <property type="component" value="Unassembled WGS sequence"/>
</dbReference>
<evidence type="ECO:0000256" key="4">
    <source>
        <dbReference type="SAM" id="Phobius"/>
    </source>
</evidence>
<keyword evidence="5" id="KW-0732">Signal</keyword>
<evidence type="ECO:0000313" key="6">
    <source>
        <dbReference type="EMBL" id="KAH8378397.1"/>
    </source>
</evidence>
<dbReference type="EMBL" id="JAJJHW010001127">
    <property type="protein sequence ID" value="KAH8378397.1"/>
    <property type="molecule type" value="Genomic_DNA"/>
</dbReference>
<gene>
    <name evidence="6" type="ORF">KR093_011157</name>
</gene>
<dbReference type="SUPFAM" id="SSF53756">
    <property type="entry name" value="UDP-Glycosyltransferase/glycogen phosphorylase"/>
    <property type="match status" value="1"/>
</dbReference>
<feature type="transmembrane region" description="Helical" evidence="4">
    <location>
        <begin position="502"/>
        <end position="525"/>
    </location>
</feature>
<keyword evidence="3" id="KW-0808">Transferase</keyword>
<organism evidence="6 7">
    <name type="scientific">Drosophila rubida</name>
    <dbReference type="NCBI Taxonomy" id="30044"/>
    <lineage>
        <taxon>Eukaryota</taxon>
        <taxon>Metazoa</taxon>
        <taxon>Ecdysozoa</taxon>
        <taxon>Arthropoda</taxon>
        <taxon>Hexapoda</taxon>
        <taxon>Insecta</taxon>
        <taxon>Pterygota</taxon>
        <taxon>Neoptera</taxon>
        <taxon>Endopterygota</taxon>
        <taxon>Diptera</taxon>
        <taxon>Brachycera</taxon>
        <taxon>Muscomorpha</taxon>
        <taxon>Ephydroidea</taxon>
        <taxon>Drosophilidae</taxon>
        <taxon>Drosophila</taxon>
    </lineage>
</organism>
<dbReference type="Pfam" id="PF00201">
    <property type="entry name" value="UDPGT"/>
    <property type="match status" value="1"/>
</dbReference>
<comment type="caution">
    <text evidence="6">The sequence shown here is derived from an EMBL/GenBank/DDBJ whole genome shotgun (WGS) entry which is preliminary data.</text>
</comment>
<evidence type="ECO:0000313" key="7">
    <source>
        <dbReference type="Proteomes" id="UP001200034"/>
    </source>
</evidence>
<dbReference type="GO" id="GO:0008194">
    <property type="term" value="F:UDP-glycosyltransferase activity"/>
    <property type="evidence" value="ECO:0007669"/>
    <property type="project" value="InterPro"/>
</dbReference>
<keyword evidence="7" id="KW-1185">Reference proteome</keyword>
<dbReference type="Gene3D" id="3.40.50.2000">
    <property type="entry name" value="Glycogen Phosphorylase B"/>
    <property type="match status" value="2"/>
</dbReference>
<evidence type="ECO:0000256" key="1">
    <source>
        <dbReference type="ARBA" id="ARBA00009995"/>
    </source>
</evidence>
<dbReference type="InterPro" id="IPR050271">
    <property type="entry name" value="UDP-glycosyltransferase"/>
</dbReference>
<name>A0AAD4K693_9MUSC</name>
<keyword evidence="4" id="KW-0472">Membrane</keyword>
<feature type="chain" id="PRO_5042160833" evidence="5">
    <location>
        <begin position="32"/>
        <end position="542"/>
    </location>
</feature>